<evidence type="ECO:0000313" key="1">
    <source>
        <dbReference type="EMBL" id="EYC28697.1"/>
    </source>
</evidence>
<gene>
    <name evidence="1" type="primary">Acey_s0007.g3366</name>
    <name evidence="1" type="ORF">Y032_0007g3366</name>
</gene>
<dbReference type="Proteomes" id="UP000024635">
    <property type="component" value="Unassembled WGS sequence"/>
</dbReference>
<dbReference type="EMBL" id="JARK01001343">
    <property type="protein sequence ID" value="EYC28697.1"/>
    <property type="molecule type" value="Genomic_DNA"/>
</dbReference>
<accession>A0A016VNT2</accession>
<reference evidence="2" key="1">
    <citation type="journal article" date="2015" name="Nat. Genet.">
        <title>The genome and transcriptome of the zoonotic hookworm Ancylostoma ceylanicum identify infection-specific gene families.</title>
        <authorList>
            <person name="Schwarz E.M."/>
            <person name="Hu Y."/>
            <person name="Antoshechkin I."/>
            <person name="Miller M.M."/>
            <person name="Sternberg P.W."/>
            <person name="Aroian R.V."/>
        </authorList>
    </citation>
    <scope>NUCLEOTIDE SEQUENCE</scope>
    <source>
        <strain evidence="2">HY135</strain>
    </source>
</reference>
<keyword evidence="2" id="KW-1185">Reference proteome</keyword>
<evidence type="ECO:0000313" key="2">
    <source>
        <dbReference type="Proteomes" id="UP000024635"/>
    </source>
</evidence>
<protein>
    <submittedName>
        <fullName evidence="1">Uncharacterized protein</fullName>
    </submittedName>
</protein>
<sequence length="162" mass="18647">MVEASTHMARVYPRSEDKTIFCGIWCCCRRPHKIIWIEQYYRHGFAFFGTIIGTVLNCSEIMHRSAEDVHSMMQLSKDKENRAQKMILFYNEVVLERLVVDVSKHCFVKGFTQIVHTVENARCSACGTQFSQEDFYISNSFDKPFGHAGSGRLRDPVPISSI</sequence>
<dbReference type="AlphaFoldDB" id="A0A016VNT2"/>
<comment type="caution">
    <text evidence="1">The sequence shown here is derived from an EMBL/GenBank/DDBJ whole genome shotgun (WGS) entry which is preliminary data.</text>
</comment>
<organism evidence="1 2">
    <name type="scientific">Ancylostoma ceylanicum</name>
    <dbReference type="NCBI Taxonomy" id="53326"/>
    <lineage>
        <taxon>Eukaryota</taxon>
        <taxon>Metazoa</taxon>
        <taxon>Ecdysozoa</taxon>
        <taxon>Nematoda</taxon>
        <taxon>Chromadorea</taxon>
        <taxon>Rhabditida</taxon>
        <taxon>Rhabditina</taxon>
        <taxon>Rhabditomorpha</taxon>
        <taxon>Strongyloidea</taxon>
        <taxon>Ancylostomatidae</taxon>
        <taxon>Ancylostomatinae</taxon>
        <taxon>Ancylostoma</taxon>
    </lineage>
</organism>
<name>A0A016VNT2_9BILA</name>
<proteinExistence type="predicted"/>